<feature type="chain" id="PRO_5040326799" evidence="7">
    <location>
        <begin position="17"/>
        <end position="514"/>
    </location>
</feature>
<dbReference type="AlphaFoldDB" id="A0A9P5X9I3"/>
<dbReference type="PANTHER" id="PTHR11709">
    <property type="entry name" value="MULTI-COPPER OXIDASE"/>
    <property type="match status" value="1"/>
</dbReference>
<dbReference type="PROSITE" id="PS00080">
    <property type="entry name" value="MULTICOPPER_OXIDASE2"/>
    <property type="match status" value="1"/>
</dbReference>
<keyword evidence="6" id="KW-0325">Glycoprotein</keyword>
<evidence type="ECO:0000313" key="12">
    <source>
        <dbReference type="Proteomes" id="UP000807342"/>
    </source>
</evidence>
<keyword evidence="5" id="KW-1015">Disulfide bond</keyword>
<feature type="domain" description="Plastocyanin-like" evidence="9">
    <location>
        <begin position="364"/>
        <end position="487"/>
    </location>
</feature>
<gene>
    <name evidence="11" type="ORF">P691DRAFT_830042</name>
</gene>
<evidence type="ECO:0000256" key="4">
    <source>
        <dbReference type="ARBA" id="ARBA00023008"/>
    </source>
</evidence>
<evidence type="ECO:0000256" key="7">
    <source>
        <dbReference type="SAM" id="SignalP"/>
    </source>
</evidence>
<organism evidence="11 12">
    <name type="scientific">Macrolepiota fuliginosa MF-IS2</name>
    <dbReference type="NCBI Taxonomy" id="1400762"/>
    <lineage>
        <taxon>Eukaryota</taxon>
        <taxon>Fungi</taxon>
        <taxon>Dikarya</taxon>
        <taxon>Basidiomycota</taxon>
        <taxon>Agaricomycotina</taxon>
        <taxon>Agaricomycetes</taxon>
        <taxon>Agaricomycetidae</taxon>
        <taxon>Agaricales</taxon>
        <taxon>Agaricineae</taxon>
        <taxon>Agaricaceae</taxon>
        <taxon>Macrolepiota</taxon>
    </lineage>
</organism>
<evidence type="ECO:0000313" key="11">
    <source>
        <dbReference type="EMBL" id="KAF9445872.1"/>
    </source>
</evidence>
<dbReference type="GO" id="GO:0005507">
    <property type="term" value="F:copper ion binding"/>
    <property type="evidence" value="ECO:0007669"/>
    <property type="project" value="InterPro"/>
</dbReference>
<feature type="signal peptide" evidence="7">
    <location>
        <begin position="1"/>
        <end position="16"/>
    </location>
</feature>
<evidence type="ECO:0000256" key="6">
    <source>
        <dbReference type="ARBA" id="ARBA00023180"/>
    </source>
</evidence>
<dbReference type="EMBL" id="MU151276">
    <property type="protein sequence ID" value="KAF9445872.1"/>
    <property type="molecule type" value="Genomic_DNA"/>
</dbReference>
<dbReference type="InterPro" id="IPR011706">
    <property type="entry name" value="Cu-oxidase_C"/>
</dbReference>
<dbReference type="GO" id="GO:0016491">
    <property type="term" value="F:oxidoreductase activity"/>
    <property type="evidence" value="ECO:0007669"/>
    <property type="project" value="UniProtKB-KW"/>
</dbReference>
<keyword evidence="4" id="KW-0186">Copper</keyword>
<comment type="caution">
    <text evidence="11">The sequence shown here is derived from an EMBL/GenBank/DDBJ whole genome shotgun (WGS) entry which is preliminary data.</text>
</comment>
<keyword evidence="2" id="KW-0479">Metal-binding</keyword>
<dbReference type="Proteomes" id="UP000807342">
    <property type="component" value="Unassembled WGS sequence"/>
</dbReference>
<dbReference type="SUPFAM" id="SSF49503">
    <property type="entry name" value="Cupredoxins"/>
    <property type="match status" value="3"/>
</dbReference>
<evidence type="ECO:0000256" key="1">
    <source>
        <dbReference type="ARBA" id="ARBA00010609"/>
    </source>
</evidence>
<feature type="domain" description="Plastocyanin-like" evidence="10">
    <location>
        <begin position="50"/>
        <end position="150"/>
    </location>
</feature>
<dbReference type="InterPro" id="IPR033138">
    <property type="entry name" value="Cu_oxidase_CS"/>
</dbReference>
<reference evidence="11" key="1">
    <citation type="submission" date="2020-11" db="EMBL/GenBank/DDBJ databases">
        <authorList>
            <consortium name="DOE Joint Genome Institute"/>
            <person name="Ahrendt S."/>
            <person name="Riley R."/>
            <person name="Andreopoulos W."/>
            <person name="Labutti K."/>
            <person name="Pangilinan J."/>
            <person name="Ruiz-Duenas F.J."/>
            <person name="Barrasa J.M."/>
            <person name="Sanchez-Garcia M."/>
            <person name="Camarero S."/>
            <person name="Miyauchi S."/>
            <person name="Serrano A."/>
            <person name="Linde D."/>
            <person name="Babiker R."/>
            <person name="Drula E."/>
            <person name="Ayuso-Fernandez I."/>
            <person name="Pacheco R."/>
            <person name="Padilla G."/>
            <person name="Ferreira P."/>
            <person name="Barriuso J."/>
            <person name="Kellner H."/>
            <person name="Castanera R."/>
            <person name="Alfaro M."/>
            <person name="Ramirez L."/>
            <person name="Pisabarro A.G."/>
            <person name="Kuo A."/>
            <person name="Tritt A."/>
            <person name="Lipzen A."/>
            <person name="He G."/>
            <person name="Yan M."/>
            <person name="Ng V."/>
            <person name="Cullen D."/>
            <person name="Martin F."/>
            <person name="Rosso M.-N."/>
            <person name="Henrissat B."/>
            <person name="Hibbett D."/>
            <person name="Martinez A.T."/>
            <person name="Grigoriev I.V."/>
        </authorList>
    </citation>
    <scope>NUCLEOTIDE SEQUENCE</scope>
    <source>
        <strain evidence="11">MF-IS2</strain>
    </source>
</reference>
<evidence type="ECO:0000256" key="5">
    <source>
        <dbReference type="ARBA" id="ARBA00023157"/>
    </source>
</evidence>
<dbReference type="PANTHER" id="PTHR11709:SF511">
    <property type="entry name" value="LACCASE"/>
    <property type="match status" value="1"/>
</dbReference>
<keyword evidence="3" id="KW-0560">Oxidoreductase</keyword>
<accession>A0A9P5X9I3</accession>
<dbReference type="InterPro" id="IPR001117">
    <property type="entry name" value="Cu-oxidase_2nd"/>
</dbReference>
<protein>
    <submittedName>
        <fullName evidence="11">Multicopper oxidase</fullName>
    </submittedName>
</protein>
<dbReference type="Gene3D" id="2.60.40.420">
    <property type="entry name" value="Cupredoxins - blue copper proteins"/>
    <property type="match status" value="3"/>
</dbReference>
<comment type="similarity">
    <text evidence="1">Belongs to the multicopper oxidase family.</text>
</comment>
<evidence type="ECO:0000256" key="2">
    <source>
        <dbReference type="ARBA" id="ARBA00022723"/>
    </source>
</evidence>
<evidence type="ECO:0000256" key="3">
    <source>
        <dbReference type="ARBA" id="ARBA00023002"/>
    </source>
</evidence>
<proteinExistence type="inferred from homology"/>
<keyword evidence="7" id="KW-0732">Signal</keyword>
<dbReference type="CDD" id="cd13903">
    <property type="entry name" value="CuRO_3_Tv-LCC_like"/>
    <property type="match status" value="1"/>
</dbReference>
<evidence type="ECO:0000259" key="8">
    <source>
        <dbReference type="Pfam" id="PF00394"/>
    </source>
</evidence>
<dbReference type="Pfam" id="PF07731">
    <property type="entry name" value="Cu-oxidase_2"/>
    <property type="match status" value="1"/>
</dbReference>
<dbReference type="InterPro" id="IPR008972">
    <property type="entry name" value="Cupredoxin"/>
</dbReference>
<dbReference type="Pfam" id="PF07732">
    <property type="entry name" value="Cu-oxidase_3"/>
    <property type="match status" value="1"/>
</dbReference>
<dbReference type="Pfam" id="PF00394">
    <property type="entry name" value="Cu-oxidase"/>
    <property type="match status" value="1"/>
</dbReference>
<dbReference type="OrthoDB" id="2121828at2759"/>
<dbReference type="InterPro" id="IPR011707">
    <property type="entry name" value="Cu-oxidase-like_N"/>
</dbReference>
<feature type="domain" description="Plastocyanin-like" evidence="8">
    <location>
        <begin position="162"/>
        <end position="303"/>
    </location>
</feature>
<dbReference type="FunFam" id="2.60.40.420:FF:000045">
    <property type="entry name" value="Laccase 2"/>
    <property type="match status" value="1"/>
</dbReference>
<dbReference type="PROSITE" id="PS00079">
    <property type="entry name" value="MULTICOPPER_OXIDASE1"/>
    <property type="match status" value="2"/>
</dbReference>
<sequence length="514" mass="54986">MKRFVLLHTFMAVALAGIGPVTDLHIGNRIISPDGFNRSTVLAGTATAFSMPGPLISGTKGDRFQINVINELTDTTMLRSTSIHWHGFFQAGSSWADGPVGVAQCPIAPGNSFLYDFSVPDQAGTFWYHSHYSTQYCDGLRGAIVVRDPNDPHLSLYDVDTDDTVITLADWYHVPAKSAGLVPTEDATLINGLGRYSGGPTTPLTVISVDAGKRYRFRLVSISCDPNFTFSIDGHAMVIIEVDGVNVIPLQVDSIQIFAGQRYSFVLNANQPADNYWVRALPNVGPSDFTNGVNSAILRYSGAPIADPTSVQTTSTSPLVETDLHPLENPGAPGTPALGAADVNLELDIAFNGTRFLVNGATFTPPTTPVLLQIISGARAASELLPSGSVYTLPPNSVIEVNLPGGAIGSPHPFHLHGHAFDVIRSAGNSTLNFVNPVRRDVVSLGASTSDNVTIRFQTNNPGPWIFHCHIDWHLEAGLSIVFAEDADTVATDTQPTAWGDLCPIYDALPSDEL</sequence>
<dbReference type="InterPro" id="IPR045087">
    <property type="entry name" value="Cu-oxidase_fam"/>
</dbReference>
<keyword evidence="12" id="KW-1185">Reference proteome</keyword>
<evidence type="ECO:0000259" key="9">
    <source>
        <dbReference type="Pfam" id="PF07731"/>
    </source>
</evidence>
<dbReference type="InterPro" id="IPR002355">
    <property type="entry name" value="Cu_oxidase_Cu_BS"/>
</dbReference>
<evidence type="ECO:0000259" key="10">
    <source>
        <dbReference type="Pfam" id="PF07732"/>
    </source>
</evidence>
<name>A0A9P5X9I3_9AGAR</name>